<evidence type="ECO:0000313" key="3">
    <source>
        <dbReference type="Proteomes" id="UP000004185"/>
    </source>
</evidence>
<evidence type="ECO:0000256" key="1">
    <source>
        <dbReference type="SAM" id="Phobius"/>
    </source>
</evidence>
<dbReference type="Proteomes" id="UP000004185">
    <property type="component" value="Unassembled WGS sequence"/>
</dbReference>
<dbReference type="AlphaFoldDB" id="F0FH21"/>
<keyword evidence="1" id="KW-0472">Membrane</keyword>
<keyword evidence="1" id="KW-0812">Transmembrane</keyword>
<dbReference type="PATRIC" id="fig|888815.3.peg.1971"/>
<keyword evidence="1" id="KW-1133">Transmembrane helix</keyword>
<feature type="transmembrane region" description="Helical" evidence="1">
    <location>
        <begin position="12"/>
        <end position="45"/>
    </location>
</feature>
<evidence type="ECO:0000313" key="2">
    <source>
        <dbReference type="EMBL" id="EGC21756.1"/>
    </source>
</evidence>
<accession>F0FH21</accession>
<reference evidence="2 3" key="1">
    <citation type="submission" date="2011-01" db="EMBL/GenBank/DDBJ databases">
        <authorList>
            <person name="Muzny D."/>
            <person name="Qin X."/>
            <person name="Deng J."/>
            <person name="Jiang H."/>
            <person name="Liu Y."/>
            <person name="Qu J."/>
            <person name="Song X.-Z."/>
            <person name="Zhang L."/>
            <person name="Thornton R."/>
            <person name="Coyle M."/>
            <person name="Francisco L."/>
            <person name="Jackson L."/>
            <person name="Javaid M."/>
            <person name="Korchina V."/>
            <person name="Kovar C."/>
            <person name="Mata R."/>
            <person name="Mathew T."/>
            <person name="Ngo R."/>
            <person name="Nguyen L."/>
            <person name="Nguyen N."/>
            <person name="Okwuonu G."/>
            <person name="Ongeri F."/>
            <person name="Pham C."/>
            <person name="Simmons D."/>
            <person name="Wilczek-Boney K."/>
            <person name="Hale W."/>
            <person name="Jakkamsetti A."/>
            <person name="Pham P."/>
            <person name="Ruth R."/>
            <person name="San Lucas F."/>
            <person name="Warren J."/>
            <person name="Zhang J."/>
            <person name="Zhao Z."/>
            <person name="Zhou C."/>
            <person name="Zhu D."/>
            <person name="Lee S."/>
            <person name="Bess C."/>
            <person name="Blankenburg K."/>
            <person name="Forbes L."/>
            <person name="Fu Q."/>
            <person name="Gubbala S."/>
            <person name="Hirani K."/>
            <person name="Jayaseelan J.C."/>
            <person name="Lara F."/>
            <person name="Munidasa M."/>
            <person name="Palculict T."/>
            <person name="Patil S."/>
            <person name="Pu L.-L."/>
            <person name="Saada N."/>
            <person name="Tang L."/>
            <person name="Weissenberger G."/>
            <person name="Zhu Y."/>
            <person name="Hemphill L."/>
            <person name="Shang Y."/>
            <person name="Youmans B."/>
            <person name="Ayvaz T."/>
            <person name="Ross M."/>
            <person name="Santibanez J."/>
            <person name="Aqrawi P."/>
            <person name="Gross S."/>
            <person name="Joshi V."/>
            <person name="Fowler G."/>
            <person name="Nazareth L."/>
            <person name="Reid J."/>
            <person name="Worley K."/>
            <person name="Petrosino J."/>
            <person name="Highlander S."/>
            <person name="Gibbs R."/>
        </authorList>
    </citation>
    <scope>NUCLEOTIDE SEQUENCE [LARGE SCALE GENOMIC DNA]</scope>
    <source>
        <strain evidence="2 3">SK353</strain>
    </source>
</reference>
<sequence length="53" mass="5915">MRFLLIEVALPILSLIASLLFFSAHALATVRLAFLVTAAIMVYFVRFNLTSKT</sequence>
<organism evidence="2 3">
    <name type="scientific">Streptococcus sanguinis SK353</name>
    <dbReference type="NCBI Taxonomy" id="888815"/>
    <lineage>
        <taxon>Bacteria</taxon>
        <taxon>Bacillati</taxon>
        <taxon>Bacillota</taxon>
        <taxon>Bacilli</taxon>
        <taxon>Lactobacillales</taxon>
        <taxon>Streptococcaceae</taxon>
        <taxon>Streptococcus</taxon>
    </lineage>
</organism>
<name>F0FH21_STRSA</name>
<dbReference type="EMBL" id="AEWY01000012">
    <property type="protein sequence ID" value="EGC21756.1"/>
    <property type="molecule type" value="Genomic_DNA"/>
</dbReference>
<comment type="caution">
    <text evidence="2">The sequence shown here is derived from an EMBL/GenBank/DDBJ whole genome shotgun (WGS) entry which is preliminary data.</text>
</comment>
<proteinExistence type="predicted"/>
<gene>
    <name evidence="2" type="ORF">HMPREF9388_2004</name>
</gene>
<protein>
    <submittedName>
        <fullName evidence="2">Uncharacterized protein</fullName>
    </submittedName>
</protein>
<dbReference type="HOGENOM" id="CLU_3066832_0_0_9"/>